<dbReference type="Proteomes" id="UP000694287">
    <property type="component" value="Unassembled WGS sequence"/>
</dbReference>
<name>A0ABS6V0F7_9PSEU</name>
<protein>
    <recommendedName>
        <fullName evidence="3">Helix-turn-helix domain-containing protein</fullName>
    </recommendedName>
</protein>
<gene>
    <name evidence="1" type="ORF">I4I81_27535</name>
</gene>
<evidence type="ECO:0008006" key="3">
    <source>
        <dbReference type="Google" id="ProtNLM"/>
    </source>
</evidence>
<accession>A0ABS6V0F7</accession>
<evidence type="ECO:0000313" key="2">
    <source>
        <dbReference type="Proteomes" id="UP000694287"/>
    </source>
</evidence>
<organism evidence="1 2">
    <name type="scientific">Pseudonocardia abyssalis</name>
    <dbReference type="NCBI Taxonomy" id="2792008"/>
    <lineage>
        <taxon>Bacteria</taxon>
        <taxon>Bacillati</taxon>
        <taxon>Actinomycetota</taxon>
        <taxon>Actinomycetes</taxon>
        <taxon>Pseudonocardiales</taxon>
        <taxon>Pseudonocardiaceae</taxon>
        <taxon>Pseudonocardia</taxon>
    </lineage>
</organism>
<dbReference type="RefSeq" id="WP_218605813.1">
    <property type="nucleotide sequence ID" value="NZ_JADQDJ010000433.1"/>
</dbReference>
<comment type="caution">
    <text evidence="1">The sequence shown here is derived from an EMBL/GenBank/DDBJ whole genome shotgun (WGS) entry which is preliminary data.</text>
</comment>
<reference evidence="1 2" key="1">
    <citation type="submission" date="2020-11" db="EMBL/GenBank/DDBJ databases">
        <title>Pseudonocardia abyssalis sp. nov. and Pseudonocardia oceani sp. nov., description and phylogenomic analysis of two novel actinomycetes isolated from the deep Southern Ocean.</title>
        <authorList>
            <person name="Parra J."/>
        </authorList>
    </citation>
    <scope>NUCLEOTIDE SEQUENCE [LARGE SCALE GENOMIC DNA]</scope>
    <source>
        <strain evidence="1 2">KRD-168</strain>
    </source>
</reference>
<evidence type="ECO:0000313" key="1">
    <source>
        <dbReference type="EMBL" id="MBW0137991.1"/>
    </source>
</evidence>
<sequence>MSTVAHETTQALDLIERIETLESVAKSLPDQDERRSALLDLVEKDLAGAPALRPRIAAELLGLSEKTVRAWVEEGVLARAAGSSSRLLLDARRVHEVLHLLADLRVAGRTTGLLDEVHRRLVDATWLERDDLAESLQQMRHGEGTTRVAKPSA</sequence>
<keyword evidence="2" id="KW-1185">Reference proteome</keyword>
<dbReference type="EMBL" id="JADQDK010000001">
    <property type="protein sequence ID" value="MBW0137991.1"/>
    <property type="molecule type" value="Genomic_DNA"/>
</dbReference>
<proteinExistence type="predicted"/>